<feature type="region of interest" description="Disordered" evidence="1">
    <location>
        <begin position="298"/>
        <end position="319"/>
    </location>
</feature>
<dbReference type="STRING" id="1121130.GCA_000519105_02499"/>
<name>A0A412WYE9_9BACT</name>
<sequence length="940" mass="105784">MQPHIYKIIFLLFTLTTPVIMFAQTQKNDTIRKDTTTTIPEKKIIKYTLKGIVTGETDDETLPGAHIYVGEDKKPTTVTNAMGEFTLKDLLPGELVITASFVGYQATTQKYLVKVDTNVGRIKLLPEVLEEVVITAKPPLIIQKGDTTEFNANALKVPEDAELEDLLKKLPGFQIVDGKLMANGEEVKKIYIDGTEYFLSNPMAALQTLPASLVNKIKMFDGKSEEADFSGYDDGKRFRSLNIETKNPNQLKVFGKANLGYGISEDLEDSFKDNNYNLGVSANAFNKKQKFSIQGSLRNTNQGSELPNAQYHGKGGNNRGKNYSVDFANTFSKGTDIGGSYNGSNSESYSANSSIQEYFPSESFQSNIYNSESHSWSESSSHNVNTRFNYSMNKKNRFYFTPSFSFSKSDSRSLNMNSNIQDNDTINITNSKNQSHSENHSFGGNFSWMHAFQKTGRTFTLNGNINISKNENNNTQQDSSIINKRDTLRNLINTSEGISNSYTASISYSEPLTEKARLSFNYSFSYNKNSSDKESMSYKDALFTEVIGIDTALTNKTSTIRTSNSLGIRYGYNQEKFYFSAGGSINLSREENKYEYLNAPDSNVRNNYLNLSPQVNFSYNISKRSTMTFYYNGNTDSPRAEQLQDILDVRDQLNISTGNPNLKKTFSQSASMTFSRSIVSEENFSFLNVNLSFRNSFNNIATATQFISKDTVINGYQILQGARLTRPVNLNGQWGLSMNSSYSFEIKSLKLRLSPSLSYSYSRTPSIYDNIKNLTNSHNASFGLNINSNISENLDYNVSSRTSYTNSTSTTTEGSSSFSQSVNASAKWVFWKEFILAGDYSYSYTLSKKGGNVNQSNSLLNMEIGKKFLKRKQLQVRFKAMDILRQRNLLNYSIQDLYTQTSYSTNERNYYMLTVSYRFNSIGKKKEGRSPEGTPPPGFF</sequence>
<feature type="domain" description="Outer membrane protein beta-barrel" evidence="2">
    <location>
        <begin position="450"/>
        <end position="917"/>
    </location>
</feature>
<evidence type="ECO:0000313" key="3">
    <source>
        <dbReference type="EMBL" id="RGV32700.1"/>
    </source>
</evidence>
<feature type="compositionally biased region" description="Polar residues" evidence="1">
    <location>
        <begin position="298"/>
        <end position="307"/>
    </location>
</feature>
<dbReference type="RefSeq" id="WP_118260874.1">
    <property type="nucleotide sequence ID" value="NZ_CALBWO010000058.1"/>
</dbReference>
<evidence type="ECO:0000256" key="1">
    <source>
        <dbReference type="SAM" id="MobiDB-lite"/>
    </source>
</evidence>
<organism evidence="3 4">
    <name type="scientific">Butyricimonas virosa</name>
    <dbReference type="NCBI Taxonomy" id="544645"/>
    <lineage>
        <taxon>Bacteria</taxon>
        <taxon>Pseudomonadati</taxon>
        <taxon>Bacteroidota</taxon>
        <taxon>Bacteroidia</taxon>
        <taxon>Bacteroidales</taxon>
        <taxon>Odoribacteraceae</taxon>
        <taxon>Butyricimonas</taxon>
    </lineage>
</organism>
<dbReference type="Pfam" id="PF13715">
    <property type="entry name" value="CarbopepD_reg_2"/>
    <property type="match status" value="1"/>
</dbReference>
<dbReference type="SUPFAM" id="SSF49464">
    <property type="entry name" value="Carboxypeptidase regulatory domain-like"/>
    <property type="match status" value="1"/>
</dbReference>
<dbReference type="InterPro" id="IPR041700">
    <property type="entry name" value="OMP_b-brl_3"/>
</dbReference>
<keyword evidence="3" id="KW-0675">Receptor</keyword>
<evidence type="ECO:0000313" key="4">
    <source>
        <dbReference type="Proteomes" id="UP000283589"/>
    </source>
</evidence>
<dbReference type="Proteomes" id="UP000283589">
    <property type="component" value="Unassembled WGS sequence"/>
</dbReference>
<dbReference type="AlphaFoldDB" id="A0A412WYE9"/>
<proteinExistence type="predicted"/>
<comment type="caution">
    <text evidence="3">The sequence shown here is derived from an EMBL/GenBank/DDBJ whole genome shotgun (WGS) entry which is preliminary data.</text>
</comment>
<reference evidence="3 4" key="1">
    <citation type="submission" date="2018-08" db="EMBL/GenBank/DDBJ databases">
        <title>A genome reference for cultivated species of the human gut microbiota.</title>
        <authorList>
            <person name="Zou Y."/>
            <person name="Xue W."/>
            <person name="Luo G."/>
        </authorList>
    </citation>
    <scope>NUCLEOTIDE SEQUENCE [LARGE SCALE GENOMIC DNA]</scope>
    <source>
        <strain evidence="3 4">AF14-49</strain>
    </source>
</reference>
<dbReference type="SUPFAM" id="SSF56935">
    <property type="entry name" value="Porins"/>
    <property type="match status" value="1"/>
</dbReference>
<protein>
    <submittedName>
        <fullName evidence="3">TonB-dependent receptor</fullName>
    </submittedName>
</protein>
<accession>A0A412WYE9</accession>
<dbReference type="Pfam" id="PF14905">
    <property type="entry name" value="OMP_b-brl_3"/>
    <property type="match status" value="1"/>
</dbReference>
<dbReference type="Gene3D" id="2.60.40.1120">
    <property type="entry name" value="Carboxypeptidase-like, regulatory domain"/>
    <property type="match status" value="1"/>
</dbReference>
<dbReference type="InterPro" id="IPR008969">
    <property type="entry name" value="CarboxyPept-like_regulatory"/>
</dbReference>
<dbReference type="EMBL" id="QRZA01000018">
    <property type="protein sequence ID" value="RGV32700.1"/>
    <property type="molecule type" value="Genomic_DNA"/>
</dbReference>
<gene>
    <name evidence="3" type="ORF">DWW18_13035</name>
</gene>
<evidence type="ECO:0000259" key="2">
    <source>
        <dbReference type="Pfam" id="PF14905"/>
    </source>
</evidence>